<dbReference type="EMBL" id="CP162511">
    <property type="protein sequence ID" value="XDI07313.1"/>
    <property type="molecule type" value="Genomic_DNA"/>
</dbReference>
<dbReference type="AlphaFoldDB" id="A0AB39BLL3"/>
<dbReference type="PANTHER" id="PTHR44688:SF16">
    <property type="entry name" value="DNA-BINDING TRANSCRIPTIONAL ACTIVATOR DEVR_DOSR"/>
    <property type="match status" value="1"/>
</dbReference>
<name>A0AB39BLL3_9MICO</name>
<keyword evidence="3" id="KW-0804">Transcription</keyword>
<dbReference type="InterPro" id="IPR016032">
    <property type="entry name" value="Sig_transdc_resp-reg_C-effctor"/>
</dbReference>
<dbReference type="InterPro" id="IPR000792">
    <property type="entry name" value="Tscrpt_reg_LuxR_C"/>
</dbReference>
<sequence length="855" mass="89358">MDEVGRAVGAVLEGRGIVVVGEPGSGRSWVVGRVLEGVDAKTRAGLWVGEDVHRLEASRAEALARAVRAGRVRPVLTASVRATIPHAIERLLRDGLLDRIDVPPPTPETVLAAVQEWLGGALDPEAVPVFVPRRPGGDLVALREVVQRAQAAGVLVHRRTGWRLEAELPPSDAVRALVHTRLGIASQPTGVELTETVLDLVALAPGIGITALDGALRAAELSTKALLGVVERLEDDGVLDVHETPQALRLRLHDGVLELILPTTLNALRRRRLTTAIVDVLDALPSDSLGGGELVALARYSLTLGRTADAGILTAAARSALQAARPELALELAQRAVERGAGPPAGLAAATAETQLRRFDEAAGRLAELASTLTPDAGERGAVIELSRLVAARGVDAGFGWNEPAASWARQAGPDLPALLHIDVQPGSTAGHASVSPRHRPGAVMSPASGGDDITVAVLEGERLAQAAGQAALTGELTRMRALLDEADAVLGEAGADSFRVQLSRAILDCFEGRIDESLTRVMGYRADAAAAGRPVQYSASSWFAGGLLLAAGRAREAAEVLRECVDLAERNGAGEAARLAWGDLAVALAVIGDETGVRAALDAFRTHRGGPLLDGRAKQAEGWMHAAAGRTAQATIAFIEAAETHESLGHSLQALLALVEAARAGGALQVEARVAELAERVEGRSLAVSANYALALARSDRRARDRGPGEAVERADELEMIAHDAAESGMHMMSAEAFDRAAALHAEAGDSRRSAAAARLSAEQAGVCGFAPLPLLLRRGAAPDRTLSARELEIARLAAGGRSNREIAEALVLSVRTVETHLQRVYRKLGVRTRGQLAGVRLPDHPHGVGSGHG</sequence>
<gene>
    <name evidence="6" type="ORF">ABFY20_09520</name>
</gene>
<dbReference type="RefSeq" id="WP_368499686.1">
    <property type="nucleotide sequence ID" value="NZ_CP162511.1"/>
</dbReference>
<dbReference type="InterPro" id="IPR036388">
    <property type="entry name" value="WH-like_DNA-bd_sf"/>
</dbReference>
<feature type="domain" description="HTH luxR-type" evidence="5">
    <location>
        <begin position="781"/>
        <end position="847"/>
    </location>
</feature>
<dbReference type="PROSITE" id="PS50043">
    <property type="entry name" value="HTH_LUXR_2"/>
    <property type="match status" value="1"/>
</dbReference>
<evidence type="ECO:0000256" key="2">
    <source>
        <dbReference type="ARBA" id="ARBA00023125"/>
    </source>
</evidence>
<reference evidence="6" key="1">
    <citation type="submission" date="2024-05" db="EMBL/GenBank/DDBJ databases">
        <title>Herbiconiux sp. A18JL235.</title>
        <authorList>
            <person name="Zhang G."/>
        </authorList>
    </citation>
    <scope>NUCLEOTIDE SEQUENCE</scope>
    <source>
        <strain evidence="6">A18JL235</strain>
    </source>
</reference>
<dbReference type="PROSITE" id="PS00622">
    <property type="entry name" value="HTH_LUXR_1"/>
    <property type="match status" value="1"/>
</dbReference>
<protein>
    <submittedName>
        <fullName evidence="6">LuxR C-terminal-related transcriptional regulator</fullName>
    </submittedName>
</protein>
<accession>A0AB39BLL3</accession>
<feature type="region of interest" description="Disordered" evidence="4">
    <location>
        <begin position="428"/>
        <end position="447"/>
    </location>
</feature>
<dbReference type="PANTHER" id="PTHR44688">
    <property type="entry name" value="DNA-BINDING TRANSCRIPTIONAL ACTIVATOR DEVR_DOSR"/>
    <property type="match status" value="1"/>
</dbReference>
<dbReference type="Pfam" id="PF00196">
    <property type="entry name" value="GerE"/>
    <property type="match status" value="1"/>
</dbReference>
<evidence type="ECO:0000256" key="4">
    <source>
        <dbReference type="SAM" id="MobiDB-lite"/>
    </source>
</evidence>
<evidence type="ECO:0000256" key="3">
    <source>
        <dbReference type="ARBA" id="ARBA00023163"/>
    </source>
</evidence>
<dbReference type="SUPFAM" id="SSF46894">
    <property type="entry name" value="C-terminal effector domain of the bipartite response regulators"/>
    <property type="match status" value="1"/>
</dbReference>
<proteinExistence type="predicted"/>
<dbReference type="SMART" id="SM00421">
    <property type="entry name" value="HTH_LUXR"/>
    <property type="match status" value="1"/>
</dbReference>
<dbReference type="GO" id="GO:0006355">
    <property type="term" value="P:regulation of DNA-templated transcription"/>
    <property type="evidence" value="ECO:0007669"/>
    <property type="project" value="InterPro"/>
</dbReference>
<organism evidence="6">
    <name type="scientific">Herbiconiux sp. A18JL235</name>
    <dbReference type="NCBI Taxonomy" id="3152363"/>
    <lineage>
        <taxon>Bacteria</taxon>
        <taxon>Bacillati</taxon>
        <taxon>Actinomycetota</taxon>
        <taxon>Actinomycetes</taxon>
        <taxon>Micrococcales</taxon>
        <taxon>Microbacteriaceae</taxon>
        <taxon>Herbiconiux</taxon>
    </lineage>
</organism>
<evidence type="ECO:0000259" key="5">
    <source>
        <dbReference type="PROSITE" id="PS50043"/>
    </source>
</evidence>
<evidence type="ECO:0000256" key="1">
    <source>
        <dbReference type="ARBA" id="ARBA00023015"/>
    </source>
</evidence>
<keyword evidence="1" id="KW-0805">Transcription regulation</keyword>
<keyword evidence="2" id="KW-0238">DNA-binding</keyword>
<dbReference type="CDD" id="cd06170">
    <property type="entry name" value="LuxR_C_like"/>
    <property type="match status" value="1"/>
</dbReference>
<evidence type="ECO:0000313" key="6">
    <source>
        <dbReference type="EMBL" id="XDI07313.1"/>
    </source>
</evidence>
<dbReference type="GO" id="GO:0003677">
    <property type="term" value="F:DNA binding"/>
    <property type="evidence" value="ECO:0007669"/>
    <property type="project" value="UniProtKB-KW"/>
</dbReference>
<dbReference type="Gene3D" id="1.10.10.10">
    <property type="entry name" value="Winged helix-like DNA-binding domain superfamily/Winged helix DNA-binding domain"/>
    <property type="match status" value="1"/>
</dbReference>
<dbReference type="PRINTS" id="PR00038">
    <property type="entry name" value="HTHLUXR"/>
</dbReference>